<proteinExistence type="predicted"/>
<feature type="chain" id="PRO_5039412887" evidence="1">
    <location>
        <begin position="18"/>
        <end position="43"/>
    </location>
</feature>
<dbReference type="EMBL" id="FOIT01000002">
    <property type="protein sequence ID" value="SEV95067.1"/>
    <property type="molecule type" value="Genomic_DNA"/>
</dbReference>
<dbReference type="Proteomes" id="UP000243605">
    <property type="component" value="Unassembled WGS sequence"/>
</dbReference>
<dbReference type="AlphaFoldDB" id="A0A662Z4Y4"/>
<evidence type="ECO:0000313" key="3">
    <source>
        <dbReference type="Proteomes" id="UP000243605"/>
    </source>
</evidence>
<name>A0A662Z4Y4_9STAP</name>
<evidence type="ECO:0000256" key="1">
    <source>
        <dbReference type="SAM" id="SignalP"/>
    </source>
</evidence>
<keyword evidence="1" id="KW-0732">Signal</keyword>
<evidence type="ECO:0000313" key="2">
    <source>
        <dbReference type="EMBL" id="SEV95067.1"/>
    </source>
</evidence>
<feature type="signal peptide" evidence="1">
    <location>
        <begin position="1"/>
        <end position="17"/>
    </location>
</feature>
<accession>A0A662Z4Y4</accession>
<dbReference type="PROSITE" id="PS51257">
    <property type="entry name" value="PROKAR_LIPOPROTEIN"/>
    <property type="match status" value="1"/>
</dbReference>
<gene>
    <name evidence="2" type="ORF">SAMN05192557_0961</name>
</gene>
<organism evidence="2 3">
    <name type="scientific">Aliicoccus persicus</name>
    <dbReference type="NCBI Taxonomy" id="930138"/>
    <lineage>
        <taxon>Bacteria</taxon>
        <taxon>Bacillati</taxon>
        <taxon>Bacillota</taxon>
        <taxon>Bacilli</taxon>
        <taxon>Bacillales</taxon>
        <taxon>Staphylococcaceae</taxon>
        <taxon>Aliicoccus</taxon>
    </lineage>
</organism>
<protein>
    <submittedName>
        <fullName evidence="2">Uncharacterized protein</fullName>
    </submittedName>
</protein>
<dbReference type="RefSeq" id="WP_281242138.1">
    <property type="nucleotide sequence ID" value="NZ_FOIT01000002.1"/>
</dbReference>
<reference evidence="2 3" key="1">
    <citation type="submission" date="2016-10" db="EMBL/GenBank/DDBJ databases">
        <authorList>
            <person name="Varghese N."/>
            <person name="Submissions S."/>
        </authorList>
    </citation>
    <scope>NUCLEOTIDE SEQUENCE [LARGE SCALE GENOMIC DNA]</scope>
    <source>
        <strain evidence="2 3">IBRC-M10081</strain>
    </source>
</reference>
<keyword evidence="3" id="KW-1185">Reference proteome</keyword>
<sequence>MKKLVSILLLSVFLLIACGNGDTLETSENEENNEDIVGVSNNM</sequence>